<reference evidence="1 4" key="2">
    <citation type="submission" date="2019-07" db="EMBL/GenBank/DDBJ databases">
        <title>Whole genome shotgun sequence of Halomonas cupida NBRC 102219.</title>
        <authorList>
            <person name="Hosoyama A."/>
            <person name="Uohara A."/>
            <person name="Ohji S."/>
            <person name="Ichikawa N."/>
        </authorList>
    </citation>
    <scope>NUCLEOTIDE SEQUENCE [LARGE SCALE GENOMIC DNA]</scope>
    <source>
        <strain evidence="1 4">NBRC 102219</strain>
    </source>
</reference>
<evidence type="ECO:0000313" key="2">
    <source>
        <dbReference type="EMBL" id="SHL79600.1"/>
    </source>
</evidence>
<proteinExistence type="predicted"/>
<evidence type="ECO:0008006" key="5">
    <source>
        <dbReference type="Google" id="ProtNLM"/>
    </source>
</evidence>
<dbReference type="EMBL" id="BJXU01000034">
    <property type="protein sequence ID" value="GEN23095.1"/>
    <property type="molecule type" value="Genomic_DNA"/>
</dbReference>
<dbReference type="AlphaFoldDB" id="A0A1M7DJF1"/>
<dbReference type="EMBL" id="FRCA01000003">
    <property type="protein sequence ID" value="SHL79600.1"/>
    <property type="molecule type" value="Genomic_DNA"/>
</dbReference>
<dbReference type="OrthoDB" id="8907997at2"/>
<dbReference type="RefSeq" id="WP_073434283.1">
    <property type="nucleotide sequence ID" value="NZ_BJXU01000034.1"/>
</dbReference>
<dbReference type="Proteomes" id="UP000321726">
    <property type="component" value="Unassembled WGS sequence"/>
</dbReference>
<evidence type="ECO:0000313" key="3">
    <source>
        <dbReference type="Proteomes" id="UP000184123"/>
    </source>
</evidence>
<gene>
    <name evidence="1" type="ORF">HCU01_10440</name>
    <name evidence="2" type="ORF">SAMN05660971_01362</name>
</gene>
<evidence type="ECO:0000313" key="4">
    <source>
        <dbReference type="Proteomes" id="UP000321726"/>
    </source>
</evidence>
<reference evidence="2 3" key="1">
    <citation type="submission" date="2016-11" db="EMBL/GenBank/DDBJ databases">
        <authorList>
            <person name="Jaros S."/>
            <person name="Januszkiewicz K."/>
            <person name="Wedrychowicz H."/>
        </authorList>
    </citation>
    <scope>NUCLEOTIDE SEQUENCE [LARGE SCALE GENOMIC DNA]</scope>
    <source>
        <strain evidence="2 3">DSM 4740</strain>
    </source>
</reference>
<dbReference type="Proteomes" id="UP000184123">
    <property type="component" value="Unassembled WGS sequence"/>
</dbReference>
<sequence>MVIGGVDIQSLLDEFVEEQAQLLRNDASEQAISHQLAMKFAPHFPEWHIDCEYNRRMEDVKRLIYAVSPTGDACERNVVPDIIIHRRMTNDNLLAVEIKKSTNQEHSFKDGAKLAAFRDQLGYQNSLFIRFLSDVNDVGIVELDWQ</sequence>
<protein>
    <recommendedName>
        <fullName evidence="5">PD-(D/E)XK nuclease superfamily protein</fullName>
    </recommendedName>
</protein>
<name>A0A1M7DJF1_9GAMM</name>
<organism evidence="2 3">
    <name type="scientific">Halomonas cupida</name>
    <dbReference type="NCBI Taxonomy" id="44933"/>
    <lineage>
        <taxon>Bacteria</taxon>
        <taxon>Pseudomonadati</taxon>
        <taxon>Pseudomonadota</taxon>
        <taxon>Gammaproteobacteria</taxon>
        <taxon>Oceanospirillales</taxon>
        <taxon>Halomonadaceae</taxon>
        <taxon>Halomonas</taxon>
    </lineage>
</organism>
<evidence type="ECO:0000313" key="1">
    <source>
        <dbReference type="EMBL" id="GEN23095.1"/>
    </source>
</evidence>
<accession>A0A1M7DJF1</accession>
<keyword evidence="4" id="KW-1185">Reference proteome</keyword>